<name>A0A2D2D7H2_METT3</name>
<protein>
    <submittedName>
        <fullName evidence="2">Uncharacterized protein</fullName>
    </submittedName>
</protein>
<reference evidence="3" key="1">
    <citation type="submission" date="2017-10" db="EMBL/GenBank/DDBJ databases">
        <title>Completed PacBio SMRT sequence of Methylosinus trichosporium OB3b reveals presence of a third large plasmid.</title>
        <authorList>
            <person name="Charles T.C."/>
            <person name="Lynch M.D.J."/>
            <person name="Heil J.R."/>
            <person name="Cheng J."/>
        </authorList>
    </citation>
    <scope>NUCLEOTIDE SEQUENCE [LARGE SCALE GENOMIC DNA]</scope>
    <source>
        <strain evidence="3">OB3b</strain>
        <plasmid evidence="3">pob3b3</plasmid>
    </source>
</reference>
<keyword evidence="3" id="KW-1185">Reference proteome</keyword>
<feature type="region of interest" description="Disordered" evidence="1">
    <location>
        <begin position="128"/>
        <end position="153"/>
    </location>
</feature>
<dbReference type="AlphaFoldDB" id="A0A2D2D7H2"/>
<geneLocation type="plasmid" evidence="3">
    <name>pob3b3</name>
</geneLocation>
<proteinExistence type="predicted"/>
<feature type="compositionally biased region" description="Low complexity" evidence="1">
    <location>
        <begin position="138"/>
        <end position="147"/>
    </location>
</feature>
<dbReference type="EMBL" id="CP023740">
    <property type="protein sequence ID" value="ATQ70923.1"/>
    <property type="molecule type" value="Genomic_DNA"/>
</dbReference>
<dbReference type="Proteomes" id="UP000230709">
    <property type="component" value="Plasmid pOB3b3"/>
</dbReference>
<evidence type="ECO:0000256" key="1">
    <source>
        <dbReference type="SAM" id="MobiDB-lite"/>
    </source>
</evidence>
<accession>A0A2D2D7H2</accession>
<organism evidence="2 3">
    <name type="scientific">Methylosinus trichosporium (strain ATCC 35070 / NCIMB 11131 / UNIQEM 75 / OB3b)</name>
    <dbReference type="NCBI Taxonomy" id="595536"/>
    <lineage>
        <taxon>Bacteria</taxon>
        <taxon>Pseudomonadati</taxon>
        <taxon>Pseudomonadota</taxon>
        <taxon>Alphaproteobacteria</taxon>
        <taxon>Hyphomicrobiales</taxon>
        <taxon>Methylocystaceae</taxon>
        <taxon>Methylosinus</taxon>
    </lineage>
</organism>
<sequence length="153" mass="16183">MQSLQCKRPRKAAPFRAAQSRLDDRIDKFPHGKMQNCGRLFVMSKRGGSGPAEGEVPMASSSLNVPSAASGVTQVLSQDEVCVGAAWPGPLRTQVFFVAAQTKGAVIAPVTALRASADGGTTVGVIDADSTARRAPRSWRSSPSSPRRAIRSY</sequence>
<gene>
    <name evidence="2" type="ORF">CQW49_23490</name>
</gene>
<evidence type="ECO:0000313" key="2">
    <source>
        <dbReference type="EMBL" id="ATQ70923.1"/>
    </source>
</evidence>
<keyword evidence="2" id="KW-0614">Plasmid</keyword>
<dbReference type="KEGG" id="mtw:CQW49_23490"/>
<evidence type="ECO:0000313" key="3">
    <source>
        <dbReference type="Proteomes" id="UP000230709"/>
    </source>
</evidence>